<keyword evidence="2" id="KW-1185">Reference proteome</keyword>
<dbReference type="Proteomes" id="UP001253595">
    <property type="component" value="Unassembled WGS sequence"/>
</dbReference>
<dbReference type="InterPro" id="IPR050816">
    <property type="entry name" value="Flavin-dep_Halogenase_NPB"/>
</dbReference>
<organism evidence="1 2">
    <name type="scientific">Cellvibrio fibrivorans</name>
    <dbReference type="NCBI Taxonomy" id="126350"/>
    <lineage>
        <taxon>Bacteria</taxon>
        <taxon>Pseudomonadati</taxon>
        <taxon>Pseudomonadota</taxon>
        <taxon>Gammaproteobacteria</taxon>
        <taxon>Cellvibrionales</taxon>
        <taxon>Cellvibrionaceae</taxon>
        <taxon>Cellvibrio</taxon>
    </lineage>
</organism>
<evidence type="ECO:0000313" key="2">
    <source>
        <dbReference type="Proteomes" id="UP001253595"/>
    </source>
</evidence>
<dbReference type="SUPFAM" id="SSF51905">
    <property type="entry name" value="FAD/NAD(P)-binding domain"/>
    <property type="match status" value="1"/>
</dbReference>
<reference evidence="1 2" key="1">
    <citation type="submission" date="2023-07" db="EMBL/GenBank/DDBJ databases">
        <title>Sorghum-associated microbial communities from plants grown in Nebraska, USA.</title>
        <authorList>
            <person name="Schachtman D."/>
        </authorList>
    </citation>
    <scope>NUCLEOTIDE SEQUENCE [LARGE SCALE GENOMIC DNA]</scope>
    <source>
        <strain evidence="1 2">BE190</strain>
    </source>
</reference>
<dbReference type="EC" id="1.14.19.9" evidence="1"/>
<dbReference type="RefSeq" id="WP_310072682.1">
    <property type="nucleotide sequence ID" value="NZ_JAVDVX010000004.1"/>
</dbReference>
<dbReference type="InterPro" id="IPR033856">
    <property type="entry name" value="Trp_halogen"/>
</dbReference>
<gene>
    <name evidence="1" type="ORF">J2X05_002419</name>
</gene>
<dbReference type="PIRSF" id="PIRSF011396">
    <property type="entry name" value="Trp_halogenase"/>
    <property type="match status" value="1"/>
</dbReference>
<dbReference type="Pfam" id="PF04820">
    <property type="entry name" value="Trp_halogenase"/>
    <property type="match status" value="1"/>
</dbReference>
<dbReference type="InterPro" id="IPR036188">
    <property type="entry name" value="FAD/NAD-bd_sf"/>
</dbReference>
<dbReference type="InterPro" id="IPR006905">
    <property type="entry name" value="Flavin_halogenase"/>
</dbReference>
<dbReference type="PANTHER" id="PTHR43747:SF4">
    <property type="entry name" value="FLAVIN-DEPENDENT TRYPTOPHAN HALOGENASE"/>
    <property type="match status" value="1"/>
</dbReference>
<proteinExistence type="predicted"/>
<keyword evidence="1" id="KW-0560">Oxidoreductase</keyword>
<dbReference type="GO" id="GO:0016491">
    <property type="term" value="F:oxidoreductase activity"/>
    <property type="evidence" value="ECO:0007669"/>
    <property type="project" value="UniProtKB-KW"/>
</dbReference>
<name>A0ABU1UYZ6_9GAMM</name>
<comment type="caution">
    <text evidence="1">The sequence shown here is derived from an EMBL/GenBank/DDBJ whole genome shotgun (WGS) entry which is preliminary data.</text>
</comment>
<sequence>MATNNARMVILGGGTAGWMTAAALAKKFSGMPLSLRLIESEELGTVGVGESTIPHIRHFNQFLGIDEADFVRATKATFKLGIQFRNWGELGEEYIHPFGSVGFDINGVEFQHFWVSAYQSGNAASFDDYSVAAAAIKKNRFAYPQSDDTGWRGSYNYAFHFDAALYASYLRRYAEDRSVVRLEGKVKHTECDPVTGNICSLHLESGEVVEADFFVDCTGFRALLINGSLGAEFESWAHWLPCDRALAMPSTKVVGLSPYTRATAHSAGWCWQIPLQHRVGNGCVYASEFMQDDLAYQHLLSQLEGAALLEEPRKFRFVAGMRQQQWRKNCVAIGLSGGFLEPLESTSIYLIQVGIKALLDLFSPRADQQLLQHEFNARVTAEYVRIRDFIIMHYAETRRDDSAFWRYCQTMSLPDSLVQRQNIFQQVGHVDHLQYGVYAAVCIGQGVIPQHFDPRVGGYSEATVAGYLARMRNEIAQLVDEMPSAELFINHLLNNEEHS</sequence>
<dbReference type="Gene3D" id="3.50.50.60">
    <property type="entry name" value="FAD/NAD(P)-binding domain"/>
    <property type="match status" value="1"/>
</dbReference>
<dbReference type="EMBL" id="JAVDVX010000004">
    <property type="protein sequence ID" value="MDR7090395.1"/>
    <property type="molecule type" value="Genomic_DNA"/>
</dbReference>
<accession>A0ABU1UYZ6</accession>
<protein>
    <submittedName>
        <fullName evidence="1">Tryptophan halogenase</fullName>
        <ecNumber evidence="1">1.14.19.9</ecNumber>
    </submittedName>
</protein>
<evidence type="ECO:0000313" key="1">
    <source>
        <dbReference type="EMBL" id="MDR7090395.1"/>
    </source>
</evidence>
<dbReference type="PANTHER" id="PTHR43747">
    <property type="entry name" value="FAD-BINDING PROTEIN"/>
    <property type="match status" value="1"/>
</dbReference>